<evidence type="ECO:0000313" key="2">
    <source>
        <dbReference type="Proteomes" id="UP000326780"/>
    </source>
</evidence>
<gene>
    <name evidence="1" type="ORF">GFK26_08820</name>
</gene>
<dbReference type="EMBL" id="CP045644">
    <property type="protein sequence ID" value="QFZ82853.1"/>
    <property type="molecule type" value="Genomic_DNA"/>
</dbReference>
<dbReference type="AlphaFoldDB" id="A0A5Q0M019"/>
<accession>A0A5Q0M019</accession>
<proteinExistence type="predicted"/>
<protein>
    <submittedName>
        <fullName evidence="1">Uncharacterized protein</fullName>
    </submittedName>
</protein>
<organism evidence="1 2">
    <name type="scientific">Variovorax paradoxus</name>
    <dbReference type="NCBI Taxonomy" id="34073"/>
    <lineage>
        <taxon>Bacteria</taxon>
        <taxon>Pseudomonadati</taxon>
        <taxon>Pseudomonadota</taxon>
        <taxon>Betaproteobacteria</taxon>
        <taxon>Burkholderiales</taxon>
        <taxon>Comamonadaceae</taxon>
        <taxon>Variovorax</taxon>
    </lineage>
</organism>
<sequence>MSGLDTLRAAIVQTLNGVPQIGRVHDRERFASDEAALRALYLHTLPGGAQQLRGWWLRRDATEERSLNVGRTLSVDTWTLHGRMAVDDTAASELAFDALIEAVRDAVRADPTFGGACATSPIKDEKATDGMQVGGTGAVSFCGVQCHGASLQLRTWRYL</sequence>
<evidence type="ECO:0000313" key="1">
    <source>
        <dbReference type="EMBL" id="QFZ82853.1"/>
    </source>
</evidence>
<dbReference type="RefSeq" id="WP_153281648.1">
    <property type="nucleotide sequence ID" value="NZ_CP045644.1"/>
</dbReference>
<reference evidence="1 2" key="1">
    <citation type="submission" date="2019-10" db="EMBL/GenBank/DDBJ databases">
        <title>Complete genome sequence of Variovorax paradoxus 5C-2.</title>
        <authorList>
            <person name="Gogoleva N.E."/>
            <person name="Balkin A.S."/>
        </authorList>
    </citation>
    <scope>NUCLEOTIDE SEQUENCE [LARGE SCALE GENOMIC DNA]</scope>
    <source>
        <strain evidence="1 2">5C-2</strain>
    </source>
</reference>
<dbReference type="Proteomes" id="UP000326780">
    <property type="component" value="Chromosome"/>
</dbReference>
<name>A0A5Q0M019_VARPD</name>